<organism evidence="2 3">
    <name type="scientific">Allacma fusca</name>
    <dbReference type="NCBI Taxonomy" id="39272"/>
    <lineage>
        <taxon>Eukaryota</taxon>
        <taxon>Metazoa</taxon>
        <taxon>Ecdysozoa</taxon>
        <taxon>Arthropoda</taxon>
        <taxon>Hexapoda</taxon>
        <taxon>Collembola</taxon>
        <taxon>Symphypleona</taxon>
        <taxon>Sminthuridae</taxon>
        <taxon>Allacma</taxon>
    </lineage>
</organism>
<keyword evidence="3" id="KW-1185">Reference proteome</keyword>
<gene>
    <name evidence="2" type="ORF">AFUS01_LOCUS21672</name>
</gene>
<dbReference type="EMBL" id="CAJVCH010245241">
    <property type="protein sequence ID" value="CAG7733215.1"/>
    <property type="molecule type" value="Genomic_DNA"/>
</dbReference>
<feature type="compositionally biased region" description="Basic and acidic residues" evidence="1">
    <location>
        <begin position="86"/>
        <end position="101"/>
    </location>
</feature>
<sequence>MCFIILKLESQKQRYRICCEAVDKSDYAVLPNKVRAPDVDFKGVERFERFPNIRIHTADIGTGGSSSTRDHPLSYFSGFEPNKRKHQEEQSKDDIVEQRGW</sequence>
<dbReference type="AlphaFoldDB" id="A0A8J2K5A9"/>
<accession>A0A8J2K5A9</accession>
<protein>
    <submittedName>
        <fullName evidence="2">Uncharacterized protein</fullName>
    </submittedName>
</protein>
<name>A0A8J2K5A9_9HEXA</name>
<evidence type="ECO:0000313" key="3">
    <source>
        <dbReference type="Proteomes" id="UP000708208"/>
    </source>
</evidence>
<dbReference type="Proteomes" id="UP000708208">
    <property type="component" value="Unassembled WGS sequence"/>
</dbReference>
<reference evidence="2" key="1">
    <citation type="submission" date="2021-06" db="EMBL/GenBank/DDBJ databases">
        <authorList>
            <person name="Hodson N. C."/>
            <person name="Mongue J. A."/>
            <person name="Jaron S. K."/>
        </authorList>
    </citation>
    <scope>NUCLEOTIDE SEQUENCE</scope>
</reference>
<evidence type="ECO:0000313" key="2">
    <source>
        <dbReference type="EMBL" id="CAG7733215.1"/>
    </source>
</evidence>
<feature type="region of interest" description="Disordered" evidence="1">
    <location>
        <begin position="59"/>
        <end position="101"/>
    </location>
</feature>
<proteinExistence type="predicted"/>
<comment type="caution">
    <text evidence="2">The sequence shown here is derived from an EMBL/GenBank/DDBJ whole genome shotgun (WGS) entry which is preliminary data.</text>
</comment>
<evidence type="ECO:0000256" key="1">
    <source>
        <dbReference type="SAM" id="MobiDB-lite"/>
    </source>
</evidence>